<proteinExistence type="predicted"/>
<dbReference type="PANTHER" id="PTHR33096">
    <property type="entry name" value="CXC2 DOMAIN-CONTAINING PROTEIN"/>
    <property type="match status" value="1"/>
</dbReference>
<dbReference type="InterPro" id="IPR040521">
    <property type="entry name" value="KDZ"/>
</dbReference>
<evidence type="ECO:0000313" key="2">
    <source>
        <dbReference type="EMBL" id="KAJ7715173.1"/>
    </source>
</evidence>
<dbReference type="EMBL" id="JARJLG010000353">
    <property type="protein sequence ID" value="KAJ7715173.1"/>
    <property type="molecule type" value="Genomic_DNA"/>
</dbReference>
<keyword evidence="3" id="KW-1185">Reference proteome</keyword>
<dbReference type="InterPro" id="IPR041457">
    <property type="entry name" value="CxC2_KDZ-assoc"/>
</dbReference>
<reference evidence="2" key="1">
    <citation type="submission" date="2023-03" db="EMBL/GenBank/DDBJ databases">
        <title>Massive genome expansion in bonnet fungi (Mycena s.s.) driven by repeated elements and novel gene families across ecological guilds.</title>
        <authorList>
            <consortium name="Lawrence Berkeley National Laboratory"/>
            <person name="Harder C.B."/>
            <person name="Miyauchi S."/>
            <person name="Viragh M."/>
            <person name="Kuo A."/>
            <person name="Thoen E."/>
            <person name="Andreopoulos B."/>
            <person name="Lu D."/>
            <person name="Skrede I."/>
            <person name="Drula E."/>
            <person name="Henrissat B."/>
            <person name="Morin E."/>
            <person name="Kohler A."/>
            <person name="Barry K."/>
            <person name="LaButti K."/>
            <person name="Morin E."/>
            <person name="Salamov A."/>
            <person name="Lipzen A."/>
            <person name="Mereny Z."/>
            <person name="Hegedus B."/>
            <person name="Baldrian P."/>
            <person name="Stursova M."/>
            <person name="Weitz H."/>
            <person name="Taylor A."/>
            <person name="Grigoriev I.V."/>
            <person name="Nagy L.G."/>
            <person name="Martin F."/>
            <person name="Kauserud H."/>
        </authorList>
    </citation>
    <scope>NUCLEOTIDE SEQUENCE</scope>
    <source>
        <strain evidence="2">CBHHK188m</strain>
    </source>
</reference>
<evidence type="ECO:0000313" key="3">
    <source>
        <dbReference type="Proteomes" id="UP001215280"/>
    </source>
</evidence>
<dbReference type="Proteomes" id="UP001215280">
    <property type="component" value="Unassembled WGS sequence"/>
</dbReference>
<dbReference type="Pfam" id="PF18758">
    <property type="entry name" value="KDZ"/>
    <property type="match status" value="1"/>
</dbReference>
<dbReference type="Pfam" id="PF18803">
    <property type="entry name" value="CxC2"/>
    <property type="match status" value="1"/>
</dbReference>
<protein>
    <recommendedName>
        <fullName evidence="1">CxC2-like cysteine cluster KDZ transposase-associated domain-containing protein</fullName>
    </recommendedName>
</protein>
<evidence type="ECO:0000259" key="1">
    <source>
        <dbReference type="Pfam" id="PF18803"/>
    </source>
</evidence>
<dbReference type="PANTHER" id="PTHR33096:SF1">
    <property type="entry name" value="CXC1-LIKE CYSTEINE CLUSTER ASSOCIATED WITH KDZ TRANSPOSASES DOMAIN-CONTAINING PROTEIN"/>
    <property type="match status" value="1"/>
</dbReference>
<organism evidence="2 3">
    <name type="scientific">Mycena maculata</name>
    <dbReference type="NCBI Taxonomy" id="230809"/>
    <lineage>
        <taxon>Eukaryota</taxon>
        <taxon>Fungi</taxon>
        <taxon>Dikarya</taxon>
        <taxon>Basidiomycota</taxon>
        <taxon>Agaricomycotina</taxon>
        <taxon>Agaricomycetes</taxon>
        <taxon>Agaricomycetidae</taxon>
        <taxon>Agaricales</taxon>
        <taxon>Marasmiineae</taxon>
        <taxon>Mycenaceae</taxon>
        <taxon>Mycena</taxon>
    </lineage>
</organism>
<dbReference type="AlphaFoldDB" id="A0AAD7H9M5"/>
<gene>
    <name evidence="2" type="ORF">DFH07DRAFT_872702</name>
</gene>
<feature type="domain" description="CxC2-like cysteine cluster KDZ transposase-associated" evidence="1">
    <location>
        <begin position="83"/>
        <end position="188"/>
    </location>
</feature>
<accession>A0AAD7H9M5</accession>
<comment type="caution">
    <text evidence="2">The sequence shown here is derived from an EMBL/GenBank/DDBJ whole genome shotgun (WGS) entry which is preliminary data.</text>
</comment>
<name>A0AAD7H9M5_9AGAR</name>
<sequence>MQHFLDEMLRREGLGNAMHERGCSCCKIPWDSRSRRFRCRDCGVFVQCMDCVLERHRLTPLHKLQVYVFAQEWKGNCWVPSTLESLGSVYQLGHGGHPCQHPAPAVRTMVVLDVGHIHTVKFRYFACDSSDTAQNLEQLLRNNWYPATTVDPATCATLASLDLFRLLNVVGNINVHDFVGALEQSTNACDVKGVPVSFGLMARQHVFLTRLKRAGRAHDPAGIRATKNGECAVQCWCCPHDEINLPEGWRDVAPEYQFLYMMLLAMDANFRLRHRLRANEHEDRLLGSGWGHLVEDGPYKEHLKGYVAEKDVSTCIAFAALLQKDTRLATGLRASGVGGVVCARHEVVRPQGVGDLQKGERYSNMDYILLSSILGITVMYLAISYDIACQWKLHFPARMSAMPEHMRLDLSRVKLLYGLPVWHAAAHERKCQVQNSLSYIPGVGRTDGEGIKRTWSGFNPLAWATKEMMSGARADAFEDKIDHHNFLKNVNQGTTLPRKLILAMDERNRQVAAFKEVDGTLKKELRRKWQKQIDEWIKQGLLKAKSI</sequence>